<proteinExistence type="predicted"/>
<keyword evidence="2" id="KW-1185">Reference proteome</keyword>
<evidence type="ECO:0000313" key="1">
    <source>
        <dbReference type="EMBL" id="MFC3146447.1"/>
    </source>
</evidence>
<sequence length="189" mass="21609">MIHAFADLFERYITLHRVHPHATYNYAARGFHSEPVIEHTLHQPKCAPGDSWAYVAIPAGVLLAELSDAEKLYIGAQTQDRMFRGDGLGGRNFHHAEMRRGRDGDNLISFLKSGRAVEIYRVSGDAVRRRCAANERFSALAGLMHKATSETEHLGWWFEQFILFHEHRAWRWNAQGARAKVFVALRRDA</sequence>
<dbReference type="RefSeq" id="WP_377300715.1">
    <property type="nucleotide sequence ID" value="NZ_CP180191.1"/>
</dbReference>
<accession>A0ABV7GYS8</accession>
<evidence type="ECO:0000313" key="2">
    <source>
        <dbReference type="Proteomes" id="UP001595556"/>
    </source>
</evidence>
<dbReference type="Proteomes" id="UP001595556">
    <property type="component" value="Unassembled WGS sequence"/>
</dbReference>
<comment type="caution">
    <text evidence="1">The sequence shown here is derived from an EMBL/GenBank/DDBJ whole genome shotgun (WGS) entry which is preliminary data.</text>
</comment>
<dbReference type="EMBL" id="JBHRTI010000003">
    <property type="protein sequence ID" value="MFC3146447.1"/>
    <property type="molecule type" value="Genomic_DNA"/>
</dbReference>
<protein>
    <submittedName>
        <fullName evidence="1">Uncharacterized protein</fullName>
    </submittedName>
</protein>
<reference evidence="2" key="1">
    <citation type="journal article" date="2019" name="Int. J. Syst. Evol. Microbiol.">
        <title>The Global Catalogue of Microorganisms (GCM) 10K type strain sequencing project: providing services to taxonomists for standard genome sequencing and annotation.</title>
        <authorList>
            <consortium name="The Broad Institute Genomics Platform"/>
            <consortium name="The Broad Institute Genome Sequencing Center for Infectious Disease"/>
            <person name="Wu L."/>
            <person name="Ma J."/>
        </authorList>
    </citation>
    <scope>NUCLEOTIDE SEQUENCE [LARGE SCALE GENOMIC DNA]</scope>
    <source>
        <strain evidence="2">KCTC 52168</strain>
    </source>
</reference>
<name>A0ABV7GYS8_9BURK</name>
<gene>
    <name evidence="1" type="ORF">ACFOEN_02185</name>
</gene>
<organism evidence="1 2">
    <name type="scientific">Piscinibacterium candidicorallinum</name>
    <dbReference type="NCBI Taxonomy" id="1793872"/>
    <lineage>
        <taxon>Bacteria</taxon>
        <taxon>Pseudomonadati</taxon>
        <taxon>Pseudomonadota</taxon>
        <taxon>Betaproteobacteria</taxon>
        <taxon>Burkholderiales</taxon>
        <taxon>Piscinibacterium</taxon>
    </lineage>
</organism>